<evidence type="ECO:0000313" key="1">
    <source>
        <dbReference type="EMBL" id="KAJ1159202.1"/>
    </source>
</evidence>
<gene>
    <name evidence="1" type="ORF">NDU88_011870</name>
</gene>
<protein>
    <submittedName>
        <fullName evidence="1">Uncharacterized protein</fullName>
    </submittedName>
</protein>
<sequence>MGAVGKSYREFFIYSFMHNHIALTLPKRRGIFHQRRRVYMAVGRGCVIFAGDEKFREKGARRVICCR</sequence>
<reference evidence="1" key="1">
    <citation type="journal article" date="2022" name="bioRxiv">
        <title>Sequencing and chromosome-scale assembly of the giantPleurodeles waltlgenome.</title>
        <authorList>
            <person name="Brown T."/>
            <person name="Elewa A."/>
            <person name="Iarovenko S."/>
            <person name="Subramanian E."/>
            <person name="Araus A.J."/>
            <person name="Petzold A."/>
            <person name="Susuki M."/>
            <person name="Suzuki K.-i.T."/>
            <person name="Hayashi T."/>
            <person name="Toyoda A."/>
            <person name="Oliveira C."/>
            <person name="Osipova E."/>
            <person name="Leigh N.D."/>
            <person name="Simon A."/>
            <person name="Yun M.H."/>
        </authorList>
    </citation>
    <scope>NUCLEOTIDE SEQUENCE</scope>
    <source>
        <strain evidence="1">20211129_DDA</strain>
        <tissue evidence="1">Liver</tissue>
    </source>
</reference>
<proteinExistence type="predicted"/>
<comment type="caution">
    <text evidence="1">The sequence shown here is derived from an EMBL/GenBank/DDBJ whole genome shotgun (WGS) entry which is preliminary data.</text>
</comment>
<organism evidence="1 2">
    <name type="scientific">Pleurodeles waltl</name>
    <name type="common">Iberian ribbed newt</name>
    <dbReference type="NCBI Taxonomy" id="8319"/>
    <lineage>
        <taxon>Eukaryota</taxon>
        <taxon>Metazoa</taxon>
        <taxon>Chordata</taxon>
        <taxon>Craniata</taxon>
        <taxon>Vertebrata</taxon>
        <taxon>Euteleostomi</taxon>
        <taxon>Amphibia</taxon>
        <taxon>Batrachia</taxon>
        <taxon>Caudata</taxon>
        <taxon>Salamandroidea</taxon>
        <taxon>Salamandridae</taxon>
        <taxon>Pleurodelinae</taxon>
        <taxon>Pleurodeles</taxon>
    </lineage>
</organism>
<keyword evidence="2" id="KW-1185">Reference proteome</keyword>
<evidence type="ECO:0000313" key="2">
    <source>
        <dbReference type="Proteomes" id="UP001066276"/>
    </source>
</evidence>
<name>A0AAV7S5I7_PLEWA</name>
<dbReference type="Proteomes" id="UP001066276">
    <property type="component" value="Chromosome 5"/>
</dbReference>
<dbReference type="AlphaFoldDB" id="A0AAV7S5I7"/>
<dbReference type="EMBL" id="JANPWB010000009">
    <property type="protein sequence ID" value="KAJ1159202.1"/>
    <property type="molecule type" value="Genomic_DNA"/>
</dbReference>
<accession>A0AAV7S5I7</accession>